<dbReference type="GO" id="GO:0043190">
    <property type="term" value="C:ATP-binding cassette (ABC) transporter complex"/>
    <property type="evidence" value="ECO:0007669"/>
    <property type="project" value="InterPro"/>
</dbReference>
<reference evidence="2 3" key="1">
    <citation type="submission" date="2020-08" db="EMBL/GenBank/DDBJ databases">
        <title>Genomic Encyclopedia of Type Strains, Phase III (KMG-III): the genomes of soil and plant-associated and newly described type strains.</title>
        <authorList>
            <person name="Whitman W."/>
        </authorList>
    </citation>
    <scope>NUCLEOTIDE SEQUENCE [LARGE SCALE GENOMIC DNA]</scope>
    <source>
        <strain evidence="2 3">CECT 8088</strain>
    </source>
</reference>
<dbReference type="InterPro" id="IPR030802">
    <property type="entry name" value="Permease_MalE"/>
</dbReference>
<sequence>MSGATAERAPLPLRLLPGRLRRTAAAVGRQTRAMLRFLLALVGASYGVAREALRPTSWRRTTRTEFRTTLRQAAGGGVLATVLTGILVGAAAVAQAMYWLGIAGLVESGGVLVINVLLREFAPILVGIILLGRSGMPMVAEIARLGASGRLRTLEAEGVDSFILLVLPRSLAFAVSGFTLGIVFAVAALLSAYVTGIAEGVVNTPLWSFMAHVSTSIGAHSYVAVPIELALVGYLVGLSSCLTGLGLAGEDGLLHQLAHGFGRGILTVMTVSILFAVFA</sequence>
<proteinExistence type="predicted"/>
<dbReference type="Pfam" id="PF02405">
    <property type="entry name" value="MlaE"/>
    <property type="match status" value="1"/>
</dbReference>
<dbReference type="GO" id="GO:0005548">
    <property type="term" value="F:phospholipid transporter activity"/>
    <property type="evidence" value="ECO:0007669"/>
    <property type="project" value="TreeGrafter"/>
</dbReference>
<dbReference type="EMBL" id="JACHXV010000004">
    <property type="protein sequence ID" value="MBB3173614.1"/>
    <property type="molecule type" value="Genomic_DNA"/>
</dbReference>
<keyword evidence="1" id="KW-0472">Membrane</keyword>
<accession>A0A839UZ65</accession>
<evidence type="ECO:0000313" key="2">
    <source>
        <dbReference type="EMBL" id="MBB3173614.1"/>
    </source>
</evidence>
<feature type="transmembrane region" description="Helical" evidence="1">
    <location>
        <begin position="261"/>
        <end position="278"/>
    </location>
</feature>
<keyword evidence="1" id="KW-1133">Transmembrane helix</keyword>
<dbReference type="Proteomes" id="UP000557688">
    <property type="component" value="Unassembled WGS sequence"/>
</dbReference>
<gene>
    <name evidence="2" type="ORF">FHR90_001437</name>
</gene>
<feature type="transmembrane region" description="Helical" evidence="1">
    <location>
        <begin position="171"/>
        <end position="194"/>
    </location>
</feature>
<keyword evidence="1" id="KW-0812">Transmembrane</keyword>
<evidence type="ECO:0000256" key="1">
    <source>
        <dbReference type="SAM" id="Phobius"/>
    </source>
</evidence>
<keyword evidence="3" id="KW-1185">Reference proteome</keyword>
<dbReference type="PANTHER" id="PTHR30188">
    <property type="entry name" value="ABC TRANSPORTER PERMEASE PROTEIN-RELATED"/>
    <property type="match status" value="1"/>
</dbReference>
<feature type="transmembrane region" description="Helical" evidence="1">
    <location>
        <begin position="231"/>
        <end position="249"/>
    </location>
</feature>
<name>A0A839UZ65_9PROT</name>
<dbReference type="RefSeq" id="WP_266153122.1">
    <property type="nucleotide sequence ID" value="NZ_JACHXV010000004.1"/>
</dbReference>
<protein>
    <submittedName>
        <fullName evidence="2">Phospholipid/cholesterol/gamma-HCH transport system permease protein</fullName>
    </submittedName>
</protein>
<comment type="caution">
    <text evidence="2">The sequence shown here is derived from an EMBL/GenBank/DDBJ whole genome shotgun (WGS) entry which is preliminary data.</text>
</comment>
<organism evidence="2 3">
    <name type="scientific">Endobacter medicaginis</name>
    <dbReference type="NCBI Taxonomy" id="1181271"/>
    <lineage>
        <taxon>Bacteria</taxon>
        <taxon>Pseudomonadati</taxon>
        <taxon>Pseudomonadota</taxon>
        <taxon>Alphaproteobacteria</taxon>
        <taxon>Acetobacterales</taxon>
        <taxon>Acetobacteraceae</taxon>
        <taxon>Endobacter</taxon>
    </lineage>
</organism>
<dbReference type="AlphaFoldDB" id="A0A839UZ65"/>
<evidence type="ECO:0000313" key="3">
    <source>
        <dbReference type="Proteomes" id="UP000557688"/>
    </source>
</evidence>
<feature type="transmembrane region" description="Helical" evidence="1">
    <location>
        <begin position="74"/>
        <end position="100"/>
    </location>
</feature>